<feature type="domain" description="Carboxymuconolactone decarboxylase-like" evidence="2">
    <location>
        <begin position="163"/>
        <end position="244"/>
    </location>
</feature>
<evidence type="ECO:0000313" key="4">
    <source>
        <dbReference type="Proteomes" id="UP000193862"/>
    </source>
</evidence>
<evidence type="ECO:0000313" key="3">
    <source>
        <dbReference type="EMBL" id="SLN70464.1"/>
    </source>
</evidence>
<dbReference type="OrthoDB" id="7507676at2"/>
<dbReference type="PANTHER" id="PTHR33570:SF9">
    <property type="entry name" value="BLL4600 PROTEIN"/>
    <property type="match status" value="1"/>
</dbReference>
<dbReference type="RefSeq" id="WP_066009864.1">
    <property type="nucleotide sequence ID" value="NZ_FWFS01000017.1"/>
</dbReference>
<keyword evidence="1" id="KW-0732">Signal</keyword>
<evidence type="ECO:0000256" key="1">
    <source>
        <dbReference type="SAM" id="SignalP"/>
    </source>
</evidence>
<dbReference type="InterPro" id="IPR029032">
    <property type="entry name" value="AhpD-like"/>
</dbReference>
<dbReference type="SUPFAM" id="SSF69118">
    <property type="entry name" value="AhpD-like"/>
    <property type="match status" value="1"/>
</dbReference>
<organism evidence="3 4">
    <name type="scientific">Aquimixticola soesokkakensis</name>
    <dbReference type="NCBI Taxonomy" id="1519096"/>
    <lineage>
        <taxon>Bacteria</taxon>
        <taxon>Pseudomonadati</taxon>
        <taxon>Pseudomonadota</taxon>
        <taxon>Alphaproteobacteria</taxon>
        <taxon>Rhodobacterales</taxon>
        <taxon>Paracoccaceae</taxon>
        <taxon>Aquimixticola</taxon>
    </lineage>
</organism>
<evidence type="ECO:0000259" key="2">
    <source>
        <dbReference type="Pfam" id="PF02627"/>
    </source>
</evidence>
<accession>A0A1Y5TRS6</accession>
<proteinExistence type="predicted"/>
<dbReference type="Pfam" id="PF02627">
    <property type="entry name" value="CMD"/>
    <property type="match status" value="2"/>
</dbReference>
<feature type="domain" description="Carboxymuconolactone decarboxylase-like" evidence="2">
    <location>
        <begin position="33"/>
        <end position="115"/>
    </location>
</feature>
<sequence length="252" mass="26908">MKKIAATALTLSLAVPFEAGADPLRDARASVAPALDSYAQGLLDADVWRRADLTPRDRSLVTVAVLIARTQSDELPFQIERALENGVTPTEIAETITHLAFYSGWANANAAIIAAAPIFEARGISSADLPGAEVDPLPLDVEAEAAREANVQQNFSDVAPGVVADTRDVLFNDLWLRPGLDPRDRSLVTVAALIGGGMQAQMGYHLNRAMDNGLTQEEAAGMLSHLAYYAGWPNIFSALPIARDVFDARSEG</sequence>
<dbReference type="AlphaFoldDB" id="A0A1Y5TRS6"/>
<protein>
    <submittedName>
        <fullName evidence="3">Carboxymuconolactone decarboxylase family protein</fullName>
    </submittedName>
</protein>
<feature type="chain" id="PRO_5010989061" evidence="1">
    <location>
        <begin position="22"/>
        <end position="252"/>
    </location>
</feature>
<dbReference type="EMBL" id="FWFS01000017">
    <property type="protein sequence ID" value="SLN70464.1"/>
    <property type="molecule type" value="Genomic_DNA"/>
</dbReference>
<gene>
    <name evidence="3" type="ORF">AQS8620_03341</name>
</gene>
<feature type="signal peptide" evidence="1">
    <location>
        <begin position="1"/>
        <end position="21"/>
    </location>
</feature>
<reference evidence="3 4" key="1">
    <citation type="submission" date="2017-03" db="EMBL/GenBank/DDBJ databases">
        <authorList>
            <person name="Afonso C.L."/>
            <person name="Miller P.J."/>
            <person name="Scott M.A."/>
            <person name="Spackman E."/>
            <person name="Goraichik I."/>
            <person name="Dimitrov K.M."/>
            <person name="Suarez D.L."/>
            <person name="Swayne D.E."/>
        </authorList>
    </citation>
    <scope>NUCLEOTIDE SEQUENCE [LARGE SCALE GENOMIC DNA]</scope>
    <source>
        <strain evidence="3 4">CECT 8620</strain>
    </source>
</reference>
<dbReference type="InterPro" id="IPR052512">
    <property type="entry name" value="4CMD/NDH-1_regulator"/>
</dbReference>
<dbReference type="PANTHER" id="PTHR33570">
    <property type="entry name" value="4-CARBOXYMUCONOLACTONE DECARBOXYLASE FAMILY PROTEIN"/>
    <property type="match status" value="1"/>
</dbReference>
<dbReference type="GO" id="GO:0051920">
    <property type="term" value="F:peroxiredoxin activity"/>
    <property type="evidence" value="ECO:0007669"/>
    <property type="project" value="InterPro"/>
</dbReference>
<dbReference type="Gene3D" id="1.20.1290.10">
    <property type="entry name" value="AhpD-like"/>
    <property type="match status" value="1"/>
</dbReference>
<dbReference type="Proteomes" id="UP000193862">
    <property type="component" value="Unassembled WGS sequence"/>
</dbReference>
<name>A0A1Y5TRS6_9RHOB</name>
<keyword evidence="4" id="KW-1185">Reference proteome</keyword>
<dbReference type="InterPro" id="IPR003779">
    <property type="entry name" value="CMD-like"/>
</dbReference>